<dbReference type="EMBL" id="FMWP01000092">
    <property type="protein sequence ID" value="SCZ97434.1"/>
    <property type="molecule type" value="Genomic_DNA"/>
</dbReference>
<organism evidence="2 3">
    <name type="scientific">Microbotryum saponariae</name>
    <dbReference type="NCBI Taxonomy" id="289078"/>
    <lineage>
        <taxon>Eukaryota</taxon>
        <taxon>Fungi</taxon>
        <taxon>Dikarya</taxon>
        <taxon>Basidiomycota</taxon>
        <taxon>Pucciniomycotina</taxon>
        <taxon>Microbotryomycetes</taxon>
        <taxon>Microbotryales</taxon>
        <taxon>Microbotryaceae</taxon>
        <taxon>Microbotryum</taxon>
    </lineage>
</organism>
<gene>
    <name evidence="2" type="ORF">BZ3500_MVSOF-1268-A1-R1_CHR4-2G07211</name>
</gene>
<dbReference type="Proteomes" id="UP000249723">
    <property type="component" value="Unassembled WGS sequence"/>
</dbReference>
<evidence type="ECO:0000313" key="3">
    <source>
        <dbReference type="Proteomes" id="UP000249723"/>
    </source>
</evidence>
<protein>
    <submittedName>
        <fullName evidence="2">BZ3500_MvSof-1268-A1-R1_Chr4-2g07211 protein</fullName>
    </submittedName>
</protein>
<sequence length="235" mass="26517">MIYRVTVPPHKGHVPDSSEYLLRARLLAPAQLWLESEVTSKGESFMEHATRKKKKKQLSEEEPKTMSRLCITNINIRRHINSLDADSLTSSFVSTTPRLSERTSRRGKTPPLSRQATSGLNPTDWGMVSICDSPDFICHMFPCKHMWLAGTWIFALASRLLSHLKMISSIVSTSDTAELEDCIQLYQRLADGSGRVHARLLRTWQELEAGEWQCDPLTRLPDARDGRASLGQASQ</sequence>
<feature type="region of interest" description="Disordered" evidence="1">
    <location>
        <begin position="94"/>
        <end position="118"/>
    </location>
</feature>
<proteinExistence type="predicted"/>
<accession>A0A2X0NL63</accession>
<keyword evidence="3" id="KW-1185">Reference proteome</keyword>
<dbReference type="OrthoDB" id="2540583at2759"/>
<evidence type="ECO:0000313" key="2">
    <source>
        <dbReference type="EMBL" id="SCZ97434.1"/>
    </source>
</evidence>
<name>A0A2X0NL63_9BASI</name>
<reference evidence="3" key="1">
    <citation type="submission" date="2016-10" db="EMBL/GenBank/DDBJ databases">
        <authorList>
            <person name="Jeantristanb JTB J.-T."/>
            <person name="Ricardo R."/>
        </authorList>
    </citation>
    <scope>NUCLEOTIDE SEQUENCE [LARGE SCALE GENOMIC DNA]</scope>
</reference>
<dbReference type="AlphaFoldDB" id="A0A2X0NL63"/>
<evidence type="ECO:0000256" key="1">
    <source>
        <dbReference type="SAM" id="MobiDB-lite"/>
    </source>
</evidence>